<proteinExistence type="predicted"/>
<dbReference type="Pfam" id="PF05068">
    <property type="entry name" value="MtlR"/>
    <property type="match status" value="1"/>
</dbReference>
<name>A0A1C4BFB6_9GAMM</name>
<dbReference type="AlphaFoldDB" id="A0A1C4BFB6"/>
<dbReference type="InterPro" id="IPR007761">
    <property type="entry name" value="MtlR-like"/>
</dbReference>
<dbReference type="OrthoDB" id="7060391at2"/>
<dbReference type="NCBIfam" id="NF008234">
    <property type="entry name" value="PRK11001.1"/>
    <property type="match status" value="1"/>
</dbReference>
<evidence type="ECO:0000313" key="2">
    <source>
        <dbReference type="Proteomes" id="UP000199698"/>
    </source>
</evidence>
<dbReference type="STRING" id="1798183.GA0061080_102010"/>
<protein>
    <submittedName>
        <fullName evidence="1">Mannitol operon repressor</fullName>
    </submittedName>
</protein>
<dbReference type="Gene3D" id="1.20.120.330">
    <property type="entry name" value="Nucleotidyltransferases domain 2"/>
    <property type="match status" value="1"/>
</dbReference>
<sequence length="183" mass="21035">MPESILQEDIILEKLNQQADIHSLLKVAIKLINDNVNKLILKVFRKEPHAIKFVIPTLVGKNGPLNDTSVCLKLLYVLGIISREDYEDIELLIAVLDELELDDKQYTYLDDEILGPISLLHDMVLPPSWESQHEKVKQSGIVDTLKSSIYQNRYQQMIRSALIIAITELTVRIINKQKIDYFP</sequence>
<dbReference type="EMBL" id="FMBA01000020">
    <property type="protein sequence ID" value="SCC05559.1"/>
    <property type="molecule type" value="Genomic_DNA"/>
</dbReference>
<dbReference type="Proteomes" id="UP000199698">
    <property type="component" value="Unassembled WGS sequence"/>
</dbReference>
<organism evidence="1 2">
    <name type="scientific">Gilliamella intestini</name>
    <dbReference type="NCBI Taxonomy" id="1798183"/>
    <lineage>
        <taxon>Bacteria</taxon>
        <taxon>Pseudomonadati</taxon>
        <taxon>Pseudomonadota</taxon>
        <taxon>Gammaproteobacteria</taxon>
        <taxon>Orbales</taxon>
        <taxon>Orbaceae</taxon>
        <taxon>Gilliamella</taxon>
    </lineage>
</organism>
<dbReference type="PANTHER" id="PTHR37941">
    <property type="entry name" value="FUMARASE E-RELATED"/>
    <property type="match status" value="1"/>
</dbReference>
<gene>
    <name evidence="1" type="ORF">GA0061080_102010</name>
</gene>
<dbReference type="SUPFAM" id="SSF158668">
    <property type="entry name" value="MtlR-like"/>
    <property type="match status" value="1"/>
</dbReference>
<keyword evidence="2" id="KW-1185">Reference proteome</keyword>
<dbReference type="RefSeq" id="WP_091122981.1">
    <property type="nucleotide sequence ID" value="NZ_FMBA01000020.1"/>
</dbReference>
<reference evidence="2" key="1">
    <citation type="submission" date="2016-08" db="EMBL/GenBank/DDBJ databases">
        <authorList>
            <person name="Varghese N."/>
            <person name="Submissions Spin"/>
        </authorList>
    </citation>
    <scope>NUCLEOTIDE SEQUENCE [LARGE SCALE GENOMIC DNA]</scope>
    <source>
        <strain evidence="2">R-53144</strain>
    </source>
</reference>
<dbReference type="PANTHER" id="PTHR37941:SF1">
    <property type="entry name" value="FUMARASE E-RELATED"/>
    <property type="match status" value="1"/>
</dbReference>
<evidence type="ECO:0000313" key="1">
    <source>
        <dbReference type="EMBL" id="SCC05559.1"/>
    </source>
</evidence>
<dbReference type="InterPro" id="IPR038026">
    <property type="entry name" value="MtlR-like_sf"/>
</dbReference>
<accession>A0A1C4BFB6</accession>